<dbReference type="EMBL" id="RCOS01000161">
    <property type="protein sequence ID" value="RSN72281.1"/>
    <property type="molecule type" value="Genomic_DNA"/>
</dbReference>
<keyword evidence="2" id="KW-1185">Reference proteome</keyword>
<comment type="caution">
    <text evidence="1">The sequence shown here is derived from an EMBL/GenBank/DDBJ whole genome shotgun (WGS) entry which is preliminary data.</text>
</comment>
<name>A0A429GET1_9CREN</name>
<proteinExistence type="predicted"/>
<organism evidence="1 2">
    <name type="scientific">Candidatus Methanodesulfokora washburnensis</name>
    <dbReference type="NCBI Taxonomy" id="2478471"/>
    <lineage>
        <taxon>Archaea</taxon>
        <taxon>Thermoproteota</taxon>
        <taxon>Candidatus Korarchaeia</taxon>
        <taxon>Candidatus Korarchaeia incertae sedis</taxon>
        <taxon>Candidatus Methanodesulfokora</taxon>
    </lineage>
</organism>
<dbReference type="Proteomes" id="UP000277582">
    <property type="component" value="Unassembled WGS sequence"/>
</dbReference>
<protein>
    <submittedName>
        <fullName evidence="1">Uncharacterized protein</fullName>
    </submittedName>
</protein>
<accession>A0A429GET1</accession>
<gene>
    <name evidence="1" type="ORF">D6D85_14510</name>
</gene>
<reference evidence="1 2" key="1">
    <citation type="submission" date="2018-10" db="EMBL/GenBank/DDBJ databases">
        <title>Co-occurring genomic capacity for anaerobic methane metabolism and dissimilatory sulfite reduction discovered in the Korarchaeota.</title>
        <authorList>
            <person name="Mckay L.J."/>
            <person name="Dlakic M."/>
            <person name="Fields M.W."/>
            <person name="Delmont T.O."/>
            <person name="Eren A.M."/>
            <person name="Jay Z.J."/>
            <person name="Klingelsmith K.B."/>
            <person name="Rusch D.B."/>
            <person name="Inskeep W.P."/>
        </authorList>
    </citation>
    <scope>NUCLEOTIDE SEQUENCE [LARGE SCALE GENOMIC DNA]</scope>
    <source>
        <strain evidence="1 2">MDKW</strain>
    </source>
</reference>
<evidence type="ECO:0000313" key="2">
    <source>
        <dbReference type="Proteomes" id="UP000277582"/>
    </source>
</evidence>
<sequence>MLKGIGRREKKKGDEMGRISDLVVDRTPVREDEFEDIVGKAISNQFGIPLNLAKALAGRYMELKAKEEQGIYDPWGKDFKEENKEIIKFIERNFEIIW</sequence>
<dbReference type="AlphaFoldDB" id="A0A429GET1"/>
<evidence type="ECO:0000313" key="1">
    <source>
        <dbReference type="EMBL" id="RSN72281.1"/>
    </source>
</evidence>